<evidence type="ECO:0000313" key="2">
    <source>
        <dbReference type="Proteomes" id="UP000603602"/>
    </source>
</evidence>
<protein>
    <submittedName>
        <fullName evidence="1">Anti-sigma factor</fullName>
    </submittedName>
</protein>
<accession>A0ABR9B765</accession>
<reference evidence="2" key="1">
    <citation type="submission" date="2023-07" db="EMBL/GenBank/DDBJ databases">
        <title>Thauera sp. CAU 1555 isolated from sand of Yaerae Beach.</title>
        <authorList>
            <person name="Kim W."/>
        </authorList>
    </citation>
    <scope>NUCLEOTIDE SEQUENCE [LARGE SCALE GENOMIC DNA]</scope>
    <source>
        <strain evidence="2">CAU 1555</strain>
    </source>
</reference>
<name>A0ABR9B765_9RHOO</name>
<sequence length="167" mass="17195">MTRSCPPLDTLSALADDALTPGIREDVLAHVSACPCCSAKLEDLRALRAAFGSLPPTPLGTDLATVLLPRLIATAHTPDEMPRPPARGPVTRLAGWKDFLRAILVPSAASAAALGLGLQLGAILLAPPTPQPVAQPVMLSAMSLFGSMPPGNLCPRPDACNPTGNPQ</sequence>
<dbReference type="RefSeq" id="WP_187717003.1">
    <property type="nucleotide sequence ID" value="NZ_JACTAH010000001.1"/>
</dbReference>
<dbReference type="Proteomes" id="UP000603602">
    <property type="component" value="Unassembled WGS sequence"/>
</dbReference>
<proteinExistence type="predicted"/>
<keyword evidence="2" id="KW-1185">Reference proteome</keyword>
<comment type="caution">
    <text evidence="1">The sequence shown here is derived from an EMBL/GenBank/DDBJ whole genome shotgun (WGS) entry which is preliminary data.</text>
</comment>
<dbReference type="EMBL" id="JACYTO010000001">
    <property type="protein sequence ID" value="MBD8502209.1"/>
    <property type="molecule type" value="Genomic_DNA"/>
</dbReference>
<dbReference type="InterPro" id="IPR041916">
    <property type="entry name" value="Anti_sigma_zinc_sf"/>
</dbReference>
<gene>
    <name evidence="1" type="ORF">IFO67_04880</name>
</gene>
<evidence type="ECO:0000313" key="1">
    <source>
        <dbReference type="EMBL" id="MBD8502209.1"/>
    </source>
</evidence>
<dbReference type="Gene3D" id="1.10.10.1320">
    <property type="entry name" value="Anti-sigma factor, zinc-finger domain"/>
    <property type="match status" value="1"/>
</dbReference>
<organism evidence="1 2">
    <name type="scientific">Thauera sedimentorum</name>
    <dbReference type="NCBI Taxonomy" id="2767595"/>
    <lineage>
        <taxon>Bacteria</taxon>
        <taxon>Pseudomonadati</taxon>
        <taxon>Pseudomonadota</taxon>
        <taxon>Betaproteobacteria</taxon>
        <taxon>Rhodocyclales</taxon>
        <taxon>Zoogloeaceae</taxon>
        <taxon>Thauera</taxon>
    </lineage>
</organism>